<dbReference type="eggNOG" id="COG3497">
    <property type="taxonomic scope" value="Bacteria"/>
</dbReference>
<evidence type="ECO:0000313" key="4">
    <source>
        <dbReference type="EMBL" id="ACO74632.1"/>
    </source>
</evidence>
<dbReference type="InterPro" id="IPR052042">
    <property type="entry name" value="Tail_sheath_structural"/>
</dbReference>
<sequence>MAANFLHGVETVRVDKSPRAVNMVKSAIIALIGAAPTGPVNDPILCLSDTDTARFGPLLPGFSVPDALDAIYDQGAAAVIVVNVLDPATHRTAVQAETVHLDPATGKAALAHPAAMDVVVKSADGTVTHTLGTDYLLDALTGEITRIGSGAIASGAMLTVAYAWADPGKVTPADIIGSVDAVTGRKKGLKILGDTYQRFGYFPKIIIAPGYASHAGVSAELIAVASNLGGKGLVDAPIGTTRDMAVAMRGPAVPDSPFNTSNRAAILCYPHVKVYDTATNSNRLQPLSARMAGVMAAKDMSHGYWWSPSNTEIKGIVGLELDLTARIDDPLSDVNLLNEAGIVTVFNSFGTGFRLFGNRNANFPSESGLTTFIPCTRVQDMIDESLRYASLQYADRPIDDALIDIIVQSCNQFMNKLIGDRAILDGVCWYDPKRQTETGLANGHAIIGYKFTPPPPLERLTYESEMTSEYLVKLKGTEA</sequence>
<dbReference type="PANTHER" id="PTHR35861">
    <property type="match status" value="1"/>
</dbReference>
<dbReference type="PANTHER" id="PTHR35861:SF1">
    <property type="entry name" value="PHAGE TAIL SHEATH PROTEIN"/>
    <property type="match status" value="1"/>
</dbReference>
<evidence type="ECO:0000313" key="5">
    <source>
        <dbReference type="Proteomes" id="UP000002010"/>
    </source>
</evidence>
<dbReference type="Pfam" id="PF17482">
    <property type="entry name" value="Phage_sheath_1C"/>
    <property type="match status" value="1"/>
</dbReference>
<dbReference type="AlphaFoldDB" id="C1D842"/>
<dbReference type="EMBL" id="CP001154">
    <property type="protein sequence ID" value="ACO74632.1"/>
    <property type="molecule type" value="Genomic_DNA"/>
</dbReference>
<reference evidence="4 5" key="1">
    <citation type="journal article" date="2009" name="PLoS Genet.">
        <title>The complete genome and proteome of Laribacter hongkongensis reveal potential mechanisms for adaptations to different temperatures and habitats.</title>
        <authorList>
            <person name="Woo P.C."/>
            <person name="Lau S.K."/>
            <person name="Tse H."/>
            <person name="Teng J.L."/>
            <person name="Curreem S.O."/>
            <person name="Tsang A.K."/>
            <person name="Fan R.Y."/>
            <person name="Wong G.K."/>
            <person name="Huang Y."/>
            <person name="Loman N.J."/>
            <person name="Snyder L.A."/>
            <person name="Cai J.J."/>
            <person name="Huang J.D."/>
            <person name="Mak W."/>
            <person name="Pallen M.J."/>
            <person name="Lok S."/>
            <person name="Yuen K.Y."/>
        </authorList>
    </citation>
    <scope>NUCLEOTIDE SEQUENCE [LARGE SCALE GENOMIC DNA]</scope>
    <source>
        <strain evidence="4 5">HLHK9</strain>
    </source>
</reference>
<proteinExistence type="inferred from homology"/>
<dbReference type="Pfam" id="PF04984">
    <property type="entry name" value="Phage_sheath_1"/>
    <property type="match status" value="1"/>
</dbReference>
<feature type="domain" description="Tail sheath protein C-terminal" evidence="3">
    <location>
        <begin position="373"/>
        <end position="466"/>
    </location>
</feature>
<name>C1D842_LARHH</name>
<dbReference type="InterPro" id="IPR020287">
    <property type="entry name" value="Tail_sheath_C"/>
</dbReference>
<dbReference type="Proteomes" id="UP000002010">
    <property type="component" value="Chromosome"/>
</dbReference>
<protein>
    <submittedName>
        <fullName evidence="4">Probable bacteriophage tail sheath protein</fullName>
    </submittedName>
</protein>
<comment type="similarity">
    <text evidence="1">Belongs to the myoviridae tail sheath protein family.</text>
</comment>
<dbReference type="InterPro" id="IPR035089">
    <property type="entry name" value="Phage_sheath_subtilisin"/>
</dbReference>
<dbReference type="RefSeq" id="WP_012697118.1">
    <property type="nucleotide sequence ID" value="NC_012559.1"/>
</dbReference>
<feature type="domain" description="Tail sheath protein subtilisin-like" evidence="2">
    <location>
        <begin position="187"/>
        <end position="361"/>
    </location>
</feature>
<evidence type="ECO:0000259" key="2">
    <source>
        <dbReference type="Pfam" id="PF04984"/>
    </source>
</evidence>
<gene>
    <name evidence="4" type="ordered locus">LHK_01646</name>
</gene>
<dbReference type="Gene3D" id="3.40.50.11780">
    <property type="match status" value="1"/>
</dbReference>
<keyword evidence="5" id="KW-1185">Reference proteome</keyword>
<organism evidence="4 5">
    <name type="scientific">Laribacter hongkongensis (strain HLHK9)</name>
    <dbReference type="NCBI Taxonomy" id="557598"/>
    <lineage>
        <taxon>Bacteria</taxon>
        <taxon>Pseudomonadati</taxon>
        <taxon>Pseudomonadota</taxon>
        <taxon>Betaproteobacteria</taxon>
        <taxon>Neisseriales</taxon>
        <taxon>Aquaspirillaceae</taxon>
        <taxon>Laribacter</taxon>
    </lineage>
</organism>
<dbReference type="KEGG" id="lhk:LHK_01646"/>
<dbReference type="STRING" id="557598.LHK_01646"/>
<accession>C1D842</accession>
<evidence type="ECO:0000259" key="3">
    <source>
        <dbReference type="Pfam" id="PF17482"/>
    </source>
</evidence>
<evidence type="ECO:0000256" key="1">
    <source>
        <dbReference type="ARBA" id="ARBA00008005"/>
    </source>
</evidence>
<dbReference type="HOGENOM" id="CLU_037707_0_1_4"/>